<dbReference type="EMBL" id="CP032819">
    <property type="protein sequence ID" value="AZS31379.1"/>
    <property type="molecule type" value="Genomic_DNA"/>
</dbReference>
<gene>
    <name evidence="8" type="ORF">D8S85_18730</name>
</gene>
<evidence type="ECO:0000256" key="4">
    <source>
        <dbReference type="ARBA" id="ARBA00022729"/>
    </source>
</evidence>
<dbReference type="OrthoDB" id="9805367at2"/>
<keyword evidence="4 7" id="KW-0732">Signal</keyword>
<evidence type="ECO:0000256" key="7">
    <source>
        <dbReference type="RuleBase" id="RU366067"/>
    </source>
</evidence>
<accession>A0A3Q9IQP1</accession>
<dbReference type="KEGG" id="buy:D8S85_18730"/>
<evidence type="ECO:0000313" key="8">
    <source>
        <dbReference type="EMBL" id="AZS31379.1"/>
    </source>
</evidence>
<keyword evidence="5 7" id="KW-0378">Hydrolase</keyword>
<name>A0A3Q9IQP1_9BACT</name>
<keyword evidence="2 7" id="KW-0031">Aminopeptidase</keyword>
<dbReference type="PANTHER" id="PTHR38469:SF1">
    <property type="entry name" value="PERIPLASMIC PEPTIDASE SUBFAMILY S1B"/>
    <property type="match status" value="1"/>
</dbReference>
<comment type="function">
    <text evidence="7">Catalyzes the removal of dipeptides from the N-terminus of oligopeptides.</text>
</comment>
<dbReference type="RefSeq" id="WP_106481962.1">
    <property type="nucleotide sequence ID" value="NZ_CP032819.1"/>
</dbReference>
<dbReference type="Proteomes" id="UP000270673">
    <property type="component" value="Chromosome"/>
</dbReference>
<dbReference type="Gene3D" id="2.40.10.10">
    <property type="entry name" value="Trypsin-like serine proteases"/>
    <property type="match status" value="1"/>
</dbReference>
<dbReference type="InterPro" id="IPR019500">
    <property type="entry name" value="Pep_S46"/>
</dbReference>
<reference evidence="8 9" key="1">
    <citation type="submission" date="2018-10" db="EMBL/GenBank/DDBJ databases">
        <title>Butyricimonas faecalis sp. nov., isolated from human faeces and emended description of the genus Butyricimonas.</title>
        <authorList>
            <person name="Le Roy T."/>
            <person name="Van der Smissen P."/>
            <person name="Paquot A."/>
            <person name="Delzenne N."/>
            <person name="Muccioli G."/>
            <person name="Collet J.-F."/>
            <person name="Cani P.D."/>
        </authorList>
    </citation>
    <scope>NUCLEOTIDE SEQUENCE [LARGE SCALE GENOMIC DNA]</scope>
    <source>
        <strain evidence="8 9">H184</strain>
    </source>
</reference>
<keyword evidence="3 7" id="KW-0645">Protease</keyword>
<feature type="chain" id="PRO_5023156300" description="Dipeptidyl-peptidase" evidence="7">
    <location>
        <begin position="26"/>
        <end position="725"/>
    </location>
</feature>
<dbReference type="AlphaFoldDB" id="A0A3Q9IQP1"/>
<organism evidence="8 9">
    <name type="scientific">Butyricimonas faecalis</name>
    <dbReference type="NCBI Taxonomy" id="2093856"/>
    <lineage>
        <taxon>Bacteria</taxon>
        <taxon>Pseudomonadati</taxon>
        <taxon>Bacteroidota</taxon>
        <taxon>Bacteroidia</taxon>
        <taxon>Bacteroidales</taxon>
        <taxon>Odoribacteraceae</taxon>
        <taxon>Butyricimonas</taxon>
    </lineage>
</organism>
<evidence type="ECO:0000313" key="9">
    <source>
        <dbReference type="Proteomes" id="UP000270673"/>
    </source>
</evidence>
<evidence type="ECO:0000256" key="1">
    <source>
        <dbReference type="ARBA" id="ARBA00010491"/>
    </source>
</evidence>
<dbReference type="InterPro" id="IPR043504">
    <property type="entry name" value="Peptidase_S1_PA_chymotrypsin"/>
</dbReference>
<evidence type="ECO:0000256" key="6">
    <source>
        <dbReference type="ARBA" id="ARBA00022825"/>
    </source>
</evidence>
<evidence type="ECO:0000256" key="2">
    <source>
        <dbReference type="ARBA" id="ARBA00022438"/>
    </source>
</evidence>
<protein>
    <recommendedName>
        <fullName evidence="7">Dipeptidyl-peptidase</fullName>
        <ecNumber evidence="7">3.4.14.-</ecNumber>
    </recommendedName>
</protein>
<dbReference type="InterPro" id="IPR009003">
    <property type="entry name" value="Peptidase_S1_PA"/>
</dbReference>
<evidence type="ECO:0000256" key="5">
    <source>
        <dbReference type="ARBA" id="ARBA00022801"/>
    </source>
</evidence>
<dbReference type="SUPFAM" id="SSF50494">
    <property type="entry name" value="Trypsin-like serine proteases"/>
    <property type="match status" value="1"/>
</dbReference>
<dbReference type="PANTHER" id="PTHR38469">
    <property type="entry name" value="PERIPLASMIC PEPTIDASE SUBFAMILY S1B"/>
    <property type="match status" value="1"/>
</dbReference>
<dbReference type="GO" id="GO:0043171">
    <property type="term" value="P:peptide catabolic process"/>
    <property type="evidence" value="ECO:0007669"/>
    <property type="project" value="UniProtKB-UniRule"/>
</dbReference>
<evidence type="ECO:0000256" key="3">
    <source>
        <dbReference type="ARBA" id="ARBA00022670"/>
    </source>
</evidence>
<keyword evidence="9" id="KW-1185">Reference proteome</keyword>
<feature type="signal peptide" evidence="7">
    <location>
        <begin position="1"/>
        <end position="25"/>
    </location>
</feature>
<comment type="similarity">
    <text evidence="1 7">Belongs to the peptidase S46 family.</text>
</comment>
<dbReference type="GO" id="GO:0008239">
    <property type="term" value="F:dipeptidyl-peptidase activity"/>
    <property type="evidence" value="ECO:0007669"/>
    <property type="project" value="UniProtKB-UniRule"/>
</dbReference>
<keyword evidence="6 7" id="KW-0720">Serine protease</keyword>
<proteinExistence type="inferred from homology"/>
<dbReference type="GO" id="GO:0070009">
    <property type="term" value="F:serine-type aminopeptidase activity"/>
    <property type="evidence" value="ECO:0007669"/>
    <property type="project" value="UniProtKB-UniRule"/>
</dbReference>
<dbReference type="EC" id="3.4.14.-" evidence="7"/>
<sequence length="725" mass="82278">MKKTTFIKSIFATLLIVSSAFTTKADEGMWLIHLMAQTNYEAMKAKGVELSAEEIYSETTPSLKDAIVALDYGSCTGSMISKNGLMITNHHCAYDDIQKLSSLEHDYLKNGFWSKNQGEEIRIPGKTVMFLDRVIDVTDEYRKVLKSLEKDGEIIPYSSRRANSVIEKKYAKKGYEASCAAMLRGNKYYLFYYKVYEDVRLVAAPPTCFGAFGQDTDNWSWPQHKGDFAMYRVYGDKDGNPAKYSPDNQPITPKYVLPVSINGIKEGDYAMVLGYPGSTARYTPSFGVSEKINITNPAMIKVRDTKLAILREAMNADEKINIQYASKYFMNSNYWKYAIGECEYTKKYDVVGIKTAEETKLTAWINADPTRKAKYGNLIDELRACYAFAAPYAASAIYHREAIVNGADLTRLAMRFKGFESTMEKQGCCVLHKDCSQCKNLRHFCEQYFKDYDEQVDRKVFTAMIELYVNNIDPKFFPEEIGKLVKKFKGDYQKLTDYVYKNSVLATKDRMFAWLDKGVDKKTIDKDPAYLISKSTQAKNYELRDYLKDNTQKIGALRTLYVEALVEMNKGTVLPPDANSTMRITYGTVGGYSPKDGVTYDYRSSIDGYKEKYIENDPEFNLNPDCWAAIQKGDWGRYADKDGKLYTGFATNLDITGGNSGSPVINAKGELIGLAYDGNWESMAGDLYYNPKYNKCVCVDIRFVLWMIDKYAGASNLLKEISIVE</sequence>
<dbReference type="Pfam" id="PF10459">
    <property type="entry name" value="Peptidase_S46"/>
    <property type="match status" value="1"/>
</dbReference>
<dbReference type="GO" id="GO:0006508">
    <property type="term" value="P:proteolysis"/>
    <property type="evidence" value="ECO:0007669"/>
    <property type="project" value="UniProtKB-KW"/>
</dbReference>